<evidence type="ECO:0000259" key="5">
    <source>
        <dbReference type="Pfam" id="PF04542"/>
    </source>
</evidence>
<organism evidence="7 9">
    <name type="scientific">Sphingosinicella microcystinivorans</name>
    <dbReference type="NCBI Taxonomy" id="335406"/>
    <lineage>
        <taxon>Bacteria</taxon>
        <taxon>Pseudomonadati</taxon>
        <taxon>Pseudomonadota</taxon>
        <taxon>Alphaproteobacteria</taxon>
        <taxon>Sphingomonadales</taxon>
        <taxon>Sphingosinicellaceae</taxon>
        <taxon>Sphingosinicella</taxon>
    </lineage>
</organism>
<dbReference type="EMBL" id="AP018711">
    <property type="protein sequence ID" value="BBE35608.1"/>
    <property type="molecule type" value="Genomic_DNA"/>
</dbReference>
<dbReference type="InterPro" id="IPR036388">
    <property type="entry name" value="WH-like_DNA-bd_sf"/>
</dbReference>
<dbReference type="InterPro" id="IPR013324">
    <property type="entry name" value="RNA_pol_sigma_r3/r4-like"/>
</dbReference>
<keyword evidence="3" id="KW-0731">Sigma factor</keyword>
<dbReference type="GO" id="GO:0006352">
    <property type="term" value="P:DNA-templated transcription initiation"/>
    <property type="evidence" value="ECO:0007669"/>
    <property type="project" value="InterPro"/>
</dbReference>
<keyword evidence="4" id="KW-0804">Transcription</keyword>
<proteinExistence type="inferred from homology"/>
<dbReference type="NCBIfam" id="TIGR02937">
    <property type="entry name" value="sigma70-ECF"/>
    <property type="match status" value="1"/>
</dbReference>
<gene>
    <name evidence="8" type="ORF">DFR51_3051</name>
    <name evidence="7" type="ORF">SmB9_32660</name>
</gene>
<dbReference type="GO" id="GO:0003677">
    <property type="term" value="F:DNA binding"/>
    <property type="evidence" value="ECO:0007669"/>
    <property type="project" value="InterPro"/>
</dbReference>
<sequence length="188" mass="21322">MQLNLWSAPDPADDEFHARVAEAKAADVAALYREEAPRLRRLFGRRTRQADAVQDLVQSVFARFLGRSAGTQHVLDEPRAYLTRIACNLLRDTARQQARRGDRASVSIEEIPGTENPLARLEARDMLRRVDAAILALPERTREIFMAHRFEELTYPEIAARMGVCVKTVEKHISLALRALHRELGKAE</sequence>
<protein>
    <submittedName>
        <fullName evidence="7">DNA-directed RNA polymerase sigma-70 factor</fullName>
    </submittedName>
    <submittedName>
        <fullName evidence="8">RNA polymerase sigma-70 factor (ECF subfamily)</fullName>
    </submittedName>
</protein>
<dbReference type="Gene3D" id="1.10.1740.10">
    <property type="match status" value="1"/>
</dbReference>
<evidence type="ECO:0000256" key="1">
    <source>
        <dbReference type="ARBA" id="ARBA00010641"/>
    </source>
</evidence>
<name>A0AAD1G288_SPHMI</name>
<dbReference type="Gene3D" id="1.10.10.10">
    <property type="entry name" value="Winged helix-like DNA-binding domain superfamily/Winged helix DNA-binding domain"/>
    <property type="match status" value="1"/>
</dbReference>
<feature type="domain" description="RNA polymerase sigma-70 region 2" evidence="5">
    <location>
        <begin position="31"/>
        <end position="100"/>
    </location>
</feature>
<dbReference type="EMBL" id="RBWX01000010">
    <property type="protein sequence ID" value="RKS86347.1"/>
    <property type="molecule type" value="Genomic_DNA"/>
</dbReference>
<evidence type="ECO:0000313" key="9">
    <source>
        <dbReference type="Proteomes" id="UP000275727"/>
    </source>
</evidence>
<dbReference type="Proteomes" id="UP000275727">
    <property type="component" value="Chromosome"/>
</dbReference>
<reference evidence="7 9" key="1">
    <citation type="submission" date="2018-06" db="EMBL/GenBank/DDBJ databases">
        <title>Complete Genome Sequence of the Microcystin-Degrading Bacterium Sphingosinicella microcystinivorans Strain B-9.</title>
        <authorList>
            <person name="Jin H."/>
            <person name="Nishizawa T."/>
            <person name="Guo Y."/>
            <person name="Nishizawa A."/>
            <person name="Park H."/>
            <person name="Kato H."/>
            <person name="Tsuji K."/>
            <person name="Harada K."/>
        </authorList>
    </citation>
    <scope>NUCLEOTIDE SEQUENCE [LARGE SCALE GENOMIC DNA]</scope>
    <source>
        <strain evidence="7 9">B9</strain>
    </source>
</reference>
<dbReference type="KEGG" id="smic:SmB9_32660"/>
<dbReference type="SUPFAM" id="SSF88946">
    <property type="entry name" value="Sigma2 domain of RNA polymerase sigma factors"/>
    <property type="match status" value="1"/>
</dbReference>
<dbReference type="AlphaFoldDB" id="A0AAD1G288"/>
<reference evidence="8 10" key="2">
    <citation type="submission" date="2018-10" db="EMBL/GenBank/DDBJ databases">
        <title>Genomic Encyclopedia of Type Strains, Phase IV (KMG-IV): sequencing the most valuable type-strain genomes for metagenomic binning, comparative biology and taxonomic classification.</title>
        <authorList>
            <person name="Goeker M."/>
        </authorList>
    </citation>
    <scope>NUCLEOTIDE SEQUENCE [LARGE SCALE GENOMIC DNA]</scope>
    <source>
        <strain evidence="8 10">DSM 19791</strain>
    </source>
</reference>
<dbReference type="InterPro" id="IPR014284">
    <property type="entry name" value="RNA_pol_sigma-70_dom"/>
</dbReference>
<dbReference type="PANTHER" id="PTHR43133">
    <property type="entry name" value="RNA POLYMERASE ECF-TYPE SIGMA FACTO"/>
    <property type="match status" value="1"/>
</dbReference>
<evidence type="ECO:0000256" key="4">
    <source>
        <dbReference type="ARBA" id="ARBA00023163"/>
    </source>
</evidence>
<dbReference type="Proteomes" id="UP000276029">
    <property type="component" value="Unassembled WGS sequence"/>
</dbReference>
<keyword evidence="7" id="KW-0240">DNA-directed RNA polymerase</keyword>
<evidence type="ECO:0000256" key="3">
    <source>
        <dbReference type="ARBA" id="ARBA00023082"/>
    </source>
</evidence>
<dbReference type="GO" id="GO:0016987">
    <property type="term" value="F:sigma factor activity"/>
    <property type="evidence" value="ECO:0007669"/>
    <property type="project" value="UniProtKB-KW"/>
</dbReference>
<accession>A0AAD1G288</accession>
<keyword evidence="2" id="KW-0805">Transcription regulation</keyword>
<dbReference type="InterPro" id="IPR013325">
    <property type="entry name" value="RNA_pol_sigma_r2"/>
</dbReference>
<dbReference type="Pfam" id="PF04542">
    <property type="entry name" value="Sigma70_r2"/>
    <property type="match status" value="1"/>
</dbReference>
<dbReference type="Pfam" id="PF08281">
    <property type="entry name" value="Sigma70_r4_2"/>
    <property type="match status" value="1"/>
</dbReference>
<evidence type="ECO:0000313" key="8">
    <source>
        <dbReference type="EMBL" id="RKS86347.1"/>
    </source>
</evidence>
<dbReference type="CDD" id="cd06171">
    <property type="entry name" value="Sigma70_r4"/>
    <property type="match status" value="1"/>
</dbReference>
<dbReference type="GO" id="GO:0000428">
    <property type="term" value="C:DNA-directed RNA polymerase complex"/>
    <property type="evidence" value="ECO:0007669"/>
    <property type="project" value="UniProtKB-KW"/>
</dbReference>
<dbReference type="InterPro" id="IPR013249">
    <property type="entry name" value="RNA_pol_sigma70_r4_t2"/>
</dbReference>
<dbReference type="RefSeq" id="WP_160119263.1">
    <property type="nucleotide sequence ID" value="NZ_AP018711.1"/>
</dbReference>
<keyword evidence="10" id="KW-1185">Reference proteome</keyword>
<dbReference type="SUPFAM" id="SSF88659">
    <property type="entry name" value="Sigma3 and sigma4 domains of RNA polymerase sigma factors"/>
    <property type="match status" value="1"/>
</dbReference>
<evidence type="ECO:0000259" key="6">
    <source>
        <dbReference type="Pfam" id="PF08281"/>
    </source>
</evidence>
<dbReference type="PANTHER" id="PTHR43133:SF63">
    <property type="entry name" value="RNA POLYMERASE SIGMA FACTOR FECI-RELATED"/>
    <property type="match status" value="1"/>
</dbReference>
<dbReference type="InterPro" id="IPR039425">
    <property type="entry name" value="RNA_pol_sigma-70-like"/>
</dbReference>
<comment type="similarity">
    <text evidence="1">Belongs to the sigma-70 factor family. ECF subfamily.</text>
</comment>
<feature type="domain" description="RNA polymerase sigma factor 70 region 4 type 2" evidence="6">
    <location>
        <begin position="128"/>
        <end position="180"/>
    </location>
</feature>
<dbReference type="InterPro" id="IPR007627">
    <property type="entry name" value="RNA_pol_sigma70_r2"/>
</dbReference>
<evidence type="ECO:0000256" key="2">
    <source>
        <dbReference type="ARBA" id="ARBA00023015"/>
    </source>
</evidence>
<evidence type="ECO:0000313" key="10">
    <source>
        <dbReference type="Proteomes" id="UP000276029"/>
    </source>
</evidence>
<evidence type="ECO:0000313" key="7">
    <source>
        <dbReference type="EMBL" id="BBE35608.1"/>
    </source>
</evidence>